<keyword evidence="2" id="KW-1185">Reference proteome</keyword>
<sequence>LRKSGKKRYCKKKYWIAPIFQERKVHGFFHAVLPKLVLEDLRFNNYIRMSATQFEN</sequence>
<dbReference type="OMA" id="SIFRERC"/>
<organism evidence="1 2">
    <name type="scientific">Ooceraea biroi</name>
    <name type="common">Clonal raider ant</name>
    <name type="synonym">Cerapachys biroi</name>
    <dbReference type="NCBI Taxonomy" id="2015173"/>
    <lineage>
        <taxon>Eukaryota</taxon>
        <taxon>Metazoa</taxon>
        <taxon>Ecdysozoa</taxon>
        <taxon>Arthropoda</taxon>
        <taxon>Hexapoda</taxon>
        <taxon>Insecta</taxon>
        <taxon>Pterygota</taxon>
        <taxon>Neoptera</taxon>
        <taxon>Endopterygota</taxon>
        <taxon>Hymenoptera</taxon>
        <taxon>Apocrita</taxon>
        <taxon>Aculeata</taxon>
        <taxon>Formicoidea</taxon>
        <taxon>Formicidae</taxon>
        <taxon>Dorylinae</taxon>
        <taxon>Ooceraea</taxon>
    </lineage>
</organism>
<name>A0A026WPU4_OOCBI</name>
<feature type="non-terminal residue" evidence="1">
    <location>
        <position position="1"/>
    </location>
</feature>
<gene>
    <name evidence="1" type="ORF">X777_01431</name>
</gene>
<dbReference type="Proteomes" id="UP000053097">
    <property type="component" value="Unassembled WGS sequence"/>
</dbReference>
<dbReference type="AlphaFoldDB" id="A0A026WPU4"/>
<evidence type="ECO:0000313" key="1">
    <source>
        <dbReference type="EMBL" id="EZA58050.1"/>
    </source>
</evidence>
<evidence type="ECO:0000313" key="2">
    <source>
        <dbReference type="Proteomes" id="UP000053097"/>
    </source>
</evidence>
<dbReference type="EMBL" id="KK107135">
    <property type="protein sequence ID" value="EZA58050.1"/>
    <property type="molecule type" value="Genomic_DNA"/>
</dbReference>
<reference evidence="1 2" key="1">
    <citation type="journal article" date="2014" name="Curr. Biol.">
        <title>The genome of the clonal raider ant Cerapachys biroi.</title>
        <authorList>
            <person name="Oxley P.R."/>
            <person name="Ji L."/>
            <person name="Fetter-Pruneda I."/>
            <person name="McKenzie S.K."/>
            <person name="Li C."/>
            <person name="Hu H."/>
            <person name="Zhang G."/>
            <person name="Kronauer D.J."/>
        </authorList>
    </citation>
    <scope>NUCLEOTIDE SEQUENCE [LARGE SCALE GENOMIC DNA]</scope>
</reference>
<accession>A0A026WPU4</accession>
<proteinExistence type="predicted"/>
<protein>
    <submittedName>
        <fullName evidence="1">Uncharacterized protein</fullName>
    </submittedName>
</protein>